<comment type="caution">
    <text evidence="2">The sequence shown here is derived from an EMBL/GenBank/DDBJ whole genome shotgun (WGS) entry which is preliminary data.</text>
</comment>
<accession>A0A8H7ZP84</accession>
<feature type="compositionally biased region" description="Pro residues" evidence="1">
    <location>
        <begin position="10"/>
        <end position="20"/>
    </location>
</feature>
<evidence type="ECO:0000313" key="3">
    <source>
        <dbReference type="Proteomes" id="UP000673691"/>
    </source>
</evidence>
<reference evidence="2 3" key="1">
    <citation type="journal article" name="Sci. Rep.">
        <title>Genome-scale phylogenetic analyses confirm Olpidium as the closest living zoosporic fungus to the non-flagellated, terrestrial fungi.</title>
        <authorList>
            <person name="Chang Y."/>
            <person name="Rochon D."/>
            <person name="Sekimoto S."/>
            <person name="Wang Y."/>
            <person name="Chovatia M."/>
            <person name="Sandor L."/>
            <person name="Salamov A."/>
            <person name="Grigoriev I.V."/>
            <person name="Stajich J.E."/>
            <person name="Spatafora J.W."/>
        </authorList>
    </citation>
    <scope>NUCLEOTIDE SEQUENCE [LARGE SCALE GENOMIC DNA]</scope>
    <source>
        <strain evidence="2">S191</strain>
    </source>
</reference>
<evidence type="ECO:0000313" key="2">
    <source>
        <dbReference type="EMBL" id="KAG5456796.1"/>
    </source>
</evidence>
<organism evidence="2 3">
    <name type="scientific">Olpidium bornovanus</name>
    <dbReference type="NCBI Taxonomy" id="278681"/>
    <lineage>
        <taxon>Eukaryota</taxon>
        <taxon>Fungi</taxon>
        <taxon>Fungi incertae sedis</taxon>
        <taxon>Olpidiomycota</taxon>
        <taxon>Olpidiomycotina</taxon>
        <taxon>Olpidiomycetes</taxon>
        <taxon>Olpidiales</taxon>
        <taxon>Olpidiaceae</taxon>
        <taxon>Olpidium</taxon>
    </lineage>
</organism>
<gene>
    <name evidence="2" type="ORF">BJ554DRAFT_3356</name>
</gene>
<feature type="region of interest" description="Disordered" evidence="1">
    <location>
        <begin position="1"/>
        <end position="20"/>
    </location>
</feature>
<protein>
    <submittedName>
        <fullName evidence="2">Uncharacterized protein</fullName>
    </submittedName>
</protein>
<proteinExistence type="predicted"/>
<dbReference type="Proteomes" id="UP000673691">
    <property type="component" value="Unassembled WGS sequence"/>
</dbReference>
<evidence type="ECO:0000256" key="1">
    <source>
        <dbReference type="SAM" id="MobiDB-lite"/>
    </source>
</evidence>
<sequence length="237" mass="25218">MRIGTRAPSPFLPLPRRPPPPHLRLPHFPAVGCSLHQRLPRRAVGTSGGACFVRPERRAVVATASSGRVPALCSRWSSHARSAGQSDLSPARSSEVALARCDTNSWPTLSRLRSPAVVQPARVRRRLPRASGPQLLINGGSPGKLFAQHVDAHEGSGFLSGVVWNPIPGELVSAKAGCHVKWCCLILTACLAAPVRVQEQSGEGDCFPSQAFLDSGFPPQWVHPALGLPNGRIAGTL</sequence>
<name>A0A8H7ZP84_9FUNG</name>
<keyword evidence="3" id="KW-1185">Reference proteome</keyword>
<dbReference type="AlphaFoldDB" id="A0A8H7ZP84"/>
<dbReference type="EMBL" id="JAEFCI010011141">
    <property type="protein sequence ID" value="KAG5456796.1"/>
    <property type="molecule type" value="Genomic_DNA"/>
</dbReference>